<keyword evidence="18" id="KW-1185">Reference proteome</keyword>
<comment type="function">
    <text evidence="13">Control of topological states of DNA by transient breakage and subsequent rejoining of DNA strands. Topoisomerase II makes double-strand breaks.</text>
</comment>
<dbReference type="Pfam" id="PF00204">
    <property type="entry name" value="DNA_gyraseB"/>
    <property type="match status" value="1"/>
</dbReference>
<dbReference type="EC" id="5.6.2.2" evidence="13"/>
<name>A0A098VQW0_9MICR</name>
<feature type="compositionally biased region" description="Polar residues" evidence="14">
    <location>
        <begin position="1151"/>
        <end position="1165"/>
    </location>
</feature>
<keyword evidence="11 12" id="KW-0413">Isomerase</keyword>
<dbReference type="GO" id="GO:0000819">
    <property type="term" value="P:sister chromatid segregation"/>
    <property type="evidence" value="ECO:0007669"/>
    <property type="project" value="TreeGrafter"/>
</dbReference>
<dbReference type="PROSITE" id="PS52040">
    <property type="entry name" value="TOPO_IIA"/>
    <property type="match status" value="1"/>
</dbReference>
<dbReference type="SUPFAM" id="SSF55874">
    <property type="entry name" value="ATPase domain of HSP90 chaperone/DNA topoisomerase II/histidine kinase"/>
    <property type="match status" value="1"/>
</dbReference>
<dbReference type="Gene3D" id="3.40.50.670">
    <property type="match status" value="1"/>
</dbReference>
<dbReference type="Pfam" id="PF16898">
    <property type="entry name" value="TOPRIM_C"/>
    <property type="match status" value="1"/>
</dbReference>
<evidence type="ECO:0000256" key="13">
    <source>
        <dbReference type="RuleBase" id="RU362094"/>
    </source>
</evidence>
<dbReference type="RefSeq" id="XP_013236572.1">
    <property type="nucleotide sequence ID" value="XM_013381118.1"/>
</dbReference>
<comment type="caution">
    <text evidence="17">The sequence shown here is derived from an EMBL/GenBank/DDBJ whole genome shotgun (WGS) entry which is preliminary data.</text>
</comment>
<dbReference type="InterPro" id="IPR002205">
    <property type="entry name" value="Topo_IIA_dom_A"/>
</dbReference>
<dbReference type="VEuPathDB" id="MicrosporidiaDB:DI09_87p90"/>
<dbReference type="PANTHER" id="PTHR10169:SF38">
    <property type="entry name" value="DNA TOPOISOMERASE 2"/>
    <property type="match status" value="1"/>
</dbReference>
<dbReference type="InterPro" id="IPR013759">
    <property type="entry name" value="Topo_IIA_B_C"/>
</dbReference>
<comment type="cofactor">
    <cofactor evidence="3">
        <name>Mg(2+)</name>
        <dbReference type="ChEBI" id="CHEBI:18420"/>
    </cofactor>
</comment>
<dbReference type="GO" id="GO:0005524">
    <property type="term" value="F:ATP binding"/>
    <property type="evidence" value="ECO:0007669"/>
    <property type="project" value="UniProtKB-UniRule"/>
</dbReference>
<dbReference type="HOGENOM" id="CLU_001935_1_1_1"/>
<sequence length="1211" mass="134515">MSVMEKPIITPLLAKGTNKTDGKQFTRISFIPDLSKFKCNEKSIDQGHLSLFYRRVFDLAGTVKGISVFLNGKKIPISSFSSYARMYVESCAFGRGEPIESPLPLFHITVNDRWDVAVASSEEQFQQVSFVNSIHTSKGGTHVSLITDQLVSAISDALVKKNKGMSIKPFQVKSRLWVFVNCLIENPTFDSQTKETLTLRAAAFGSECQLPASFLTKIINNSGIVAMLQAEFLAAAKAKEDKELKKTDGRKSARLSGIPKLDDANFAGTKSASKCTLILTEGDSAKALAVSGLSVVGRDYFGVYPLRGKLLNVRDANENVEISAIKQILGLQHGRVYANNDALRYGRIMLMTDQDHDGSHIKGLLINFIDFFWPSLLKLPSGFLTAFITPIVVVTPKNRNSRPNRQISGVGIGARIDSTTGAISFYTIPEYENWKTIQTTHSLSLFLIKYYKGLGTSTSADAKKYFSSMNLHAKPFVSMTKADARKEWLHAFVPGTFLDCSTPQFTIEDFVQRELILFSMADNVRSIPSVIDGLKPGLRKILFSCFKRKLKQEIKVAQLAGYVSEHAAYHHGEASLCASIIGLAQDYTGSNNIPLLVPSGQFGTRLQGGKDAASPRYIFTCLSEISRLIFMESDDDLLVYLNDDGQSIEPEWYMPIIPMLLVNGSEGIGTGWSTFIPPFSPLEVIENVLRKIEEKPLVEMHPWYRCFSGSILCSESMGYKIYGKANLRYVCTDWVLNITELPVGVWTQNYKEFLESLIERSPALVKEFTEHHTDTCVSFSIKLGEAAIESAEAILDPHLVPSTNIATESFLKLFKLSSSISLTNMVAFDAGGHLKRYGSALEILEDWYLVRLNGYHRRKENLVSHLSREWKRLDAKMRFISEILQGTLVIARKSKADLVRELSEKGYEEDENGGGYDYLLGMPLWSLTAERILQLENERKEKEDELKLLLSKTPCDLWKTDLMTLKKFVSSSEYYSDHIGVRADVASQQIAYTEGEKPMKIIKLEQKEDPLRESKEPKETEKKPIPRNAKTSAHKKTSKPMQAKESKSMQAKKTKSLELNRAIGMVSSSESNPPTELTASASDPSITNQVPSPRTNNNSLLDRIQTMLSSSNISSAQATLSSPGINLAVNQSQHAATNVLPKTQRKPAKKSGSNSRDAGKSQLTLDISPVIRKPSSAKNILRRGIIKDDSSENESIASTDGEDPFHGSTEN</sequence>
<dbReference type="InterPro" id="IPR031660">
    <property type="entry name" value="TOPRIM_C"/>
</dbReference>
<protein>
    <recommendedName>
        <fullName evidence="13">DNA topoisomerase 2</fullName>
        <ecNumber evidence="13">5.6.2.2</ecNumber>
    </recommendedName>
</protein>
<dbReference type="InterPro" id="IPR050634">
    <property type="entry name" value="DNA_Topoisomerase_II"/>
</dbReference>
<gene>
    <name evidence="17" type="ORF">DI09_87p90</name>
</gene>
<evidence type="ECO:0000313" key="17">
    <source>
        <dbReference type="EMBL" id="KGG50136.1"/>
    </source>
</evidence>
<dbReference type="PANTHER" id="PTHR10169">
    <property type="entry name" value="DNA TOPOISOMERASE/GYRASE"/>
    <property type="match status" value="1"/>
</dbReference>
<comment type="similarity">
    <text evidence="4 13">Belongs to the type II topoisomerase family.</text>
</comment>
<dbReference type="AlphaFoldDB" id="A0A098VQW0"/>
<dbReference type="GO" id="GO:0000712">
    <property type="term" value="P:resolution of meiotic recombination intermediates"/>
    <property type="evidence" value="ECO:0007669"/>
    <property type="project" value="TreeGrafter"/>
</dbReference>
<feature type="domain" description="Toprim" evidence="15">
    <location>
        <begin position="275"/>
        <end position="384"/>
    </location>
</feature>
<dbReference type="GO" id="GO:0046872">
    <property type="term" value="F:metal ion binding"/>
    <property type="evidence" value="ECO:0007669"/>
    <property type="project" value="UniProtKB-KW"/>
</dbReference>
<dbReference type="Pfam" id="PF01751">
    <property type="entry name" value="Toprim"/>
    <property type="match status" value="1"/>
</dbReference>
<dbReference type="GeneID" id="25260986"/>
<evidence type="ECO:0000256" key="8">
    <source>
        <dbReference type="ARBA" id="ARBA00022842"/>
    </source>
</evidence>
<evidence type="ECO:0000256" key="5">
    <source>
        <dbReference type="ARBA" id="ARBA00022723"/>
    </source>
</evidence>
<dbReference type="Proteomes" id="UP000029725">
    <property type="component" value="Unassembled WGS sequence"/>
</dbReference>
<feature type="unsure residue" description="E or Q" evidence="17">
    <location>
        <position position="89"/>
    </location>
</feature>
<dbReference type="OrthoDB" id="276498at2759"/>
<evidence type="ECO:0000256" key="1">
    <source>
        <dbReference type="ARBA" id="ARBA00000185"/>
    </source>
</evidence>
<dbReference type="InterPro" id="IPR013757">
    <property type="entry name" value="Topo_IIA_A_a_sf"/>
</dbReference>
<organism evidence="17 18">
    <name type="scientific">Mitosporidium daphniae</name>
    <dbReference type="NCBI Taxonomy" id="1485682"/>
    <lineage>
        <taxon>Eukaryota</taxon>
        <taxon>Fungi</taxon>
        <taxon>Fungi incertae sedis</taxon>
        <taxon>Microsporidia</taxon>
        <taxon>Mitosporidium</taxon>
    </lineage>
</organism>
<proteinExistence type="inferred from homology"/>
<feature type="region of interest" description="Disordered" evidence="14">
    <location>
        <begin position="1001"/>
        <end position="1098"/>
    </location>
</feature>
<evidence type="ECO:0000256" key="4">
    <source>
        <dbReference type="ARBA" id="ARBA00011080"/>
    </source>
</evidence>
<dbReference type="Gene3D" id="3.90.199.10">
    <property type="entry name" value="Topoisomerase II, domain 5"/>
    <property type="match status" value="1"/>
</dbReference>
<dbReference type="InterPro" id="IPR036890">
    <property type="entry name" value="HATPase_C_sf"/>
</dbReference>
<dbReference type="InterPro" id="IPR014721">
    <property type="entry name" value="Ribsml_uS5_D2-typ_fold_subgr"/>
</dbReference>
<dbReference type="InterPro" id="IPR018522">
    <property type="entry name" value="TopoIIA_CS"/>
</dbReference>
<keyword evidence="7 13" id="KW-0067">ATP-binding</keyword>
<keyword evidence="10 12" id="KW-0238">DNA-binding</keyword>
<dbReference type="InterPro" id="IPR001241">
    <property type="entry name" value="Topo_IIA"/>
</dbReference>
<feature type="domain" description="Topo IIA-type catalytic" evidence="16">
    <location>
        <begin position="527"/>
        <end position="962"/>
    </location>
</feature>
<dbReference type="Gene3D" id="3.30.1490.30">
    <property type="match status" value="1"/>
</dbReference>
<dbReference type="Pfam" id="PF00521">
    <property type="entry name" value="DNA_topoisoIV"/>
    <property type="match status" value="1"/>
</dbReference>
<evidence type="ECO:0000256" key="6">
    <source>
        <dbReference type="ARBA" id="ARBA00022741"/>
    </source>
</evidence>
<comment type="catalytic activity">
    <reaction evidence="1 12 13">
        <text>ATP-dependent breakage, passage and rejoining of double-stranded DNA.</text>
        <dbReference type="EC" id="5.6.2.2"/>
    </reaction>
</comment>
<keyword evidence="5" id="KW-0479">Metal-binding</keyword>
<evidence type="ECO:0000313" key="18">
    <source>
        <dbReference type="Proteomes" id="UP000029725"/>
    </source>
</evidence>
<dbReference type="SMART" id="SM00434">
    <property type="entry name" value="TOP4c"/>
    <property type="match status" value="1"/>
</dbReference>
<dbReference type="PROSITE" id="PS50880">
    <property type="entry name" value="TOPRIM"/>
    <property type="match status" value="1"/>
</dbReference>
<evidence type="ECO:0000259" key="15">
    <source>
        <dbReference type="PROSITE" id="PS50880"/>
    </source>
</evidence>
<evidence type="ECO:0000256" key="11">
    <source>
        <dbReference type="ARBA" id="ARBA00023235"/>
    </source>
</evidence>
<dbReference type="GO" id="GO:0003677">
    <property type="term" value="F:DNA binding"/>
    <property type="evidence" value="ECO:0007669"/>
    <property type="project" value="UniProtKB-UniRule"/>
</dbReference>
<dbReference type="GO" id="GO:0005634">
    <property type="term" value="C:nucleus"/>
    <property type="evidence" value="ECO:0007669"/>
    <property type="project" value="TreeGrafter"/>
</dbReference>
<comment type="cofactor">
    <cofactor evidence="2">
        <name>Ca(2+)</name>
        <dbReference type="ChEBI" id="CHEBI:29108"/>
    </cofactor>
</comment>
<dbReference type="InterPro" id="IPR006171">
    <property type="entry name" value="TOPRIM_dom"/>
</dbReference>
<dbReference type="SUPFAM" id="SSF54211">
    <property type="entry name" value="Ribosomal protein S5 domain 2-like"/>
    <property type="match status" value="1"/>
</dbReference>
<dbReference type="InterPro" id="IPR020568">
    <property type="entry name" value="Ribosomal_Su5_D2-typ_SF"/>
</dbReference>
<dbReference type="CDD" id="cd03481">
    <property type="entry name" value="TopoIIA_Trans_ScTopoIIA"/>
    <property type="match status" value="1"/>
</dbReference>
<dbReference type="Gene3D" id="3.30.230.10">
    <property type="match status" value="1"/>
</dbReference>
<evidence type="ECO:0000256" key="10">
    <source>
        <dbReference type="ARBA" id="ARBA00023125"/>
    </source>
</evidence>
<dbReference type="EMBL" id="JMKJ01000598">
    <property type="protein sequence ID" value="KGG50136.1"/>
    <property type="molecule type" value="Genomic_DNA"/>
</dbReference>
<feature type="compositionally biased region" description="Polar residues" evidence="14">
    <location>
        <begin position="1066"/>
        <end position="1098"/>
    </location>
</feature>
<dbReference type="CDD" id="cd00187">
    <property type="entry name" value="TOP4c"/>
    <property type="match status" value="1"/>
</dbReference>
<evidence type="ECO:0000256" key="7">
    <source>
        <dbReference type="ARBA" id="ARBA00022840"/>
    </source>
</evidence>
<dbReference type="Gene3D" id="3.30.565.10">
    <property type="entry name" value="Histidine kinase-like ATPase, C-terminal domain"/>
    <property type="match status" value="1"/>
</dbReference>
<dbReference type="FunFam" id="3.90.199.10:FF:000002">
    <property type="entry name" value="DNA topoisomerase 2"/>
    <property type="match status" value="1"/>
</dbReference>
<accession>A0A098VQW0</accession>
<keyword evidence="9 12" id="KW-0799">Topoisomerase</keyword>
<feature type="compositionally biased region" description="Basic and acidic residues" evidence="14">
    <location>
        <begin position="1001"/>
        <end position="1024"/>
    </location>
</feature>
<feature type="region of interest" description="Disordered" evidence="14">
    <location>
        <begin position="1136"/>
        <end position="1211"/>
    </location>
</feature>
<dbReference type="Gene3D" id="1.10.268.10">
    <property type="entry name" value="Topoisomerase, domain 3"/>
    <property type="match status" value="1"/>
</dbReference>
<dbReference type="InterPro" id="IPR034157">
    <property type="entry name" value="TOPRIM_TopoII"/>
</dbReference>
<dbReference type="PROSITE" id="PS00177">
    <property type="entry name" value="TOPOISOMERASE_II"/>
    <property type="match status" value="1"/>
</dbReference>
<evidence type="ECO:0000256" key="12">
    <source>
        <dbReference type="PROSITE-ProRule" id="PRU01384"/>
    </source>
</evidence>
<dbReference type="InterPro" id="IPR013506">
    <property type="entry name" value="Topo_IIA_bsu_dom2"/>
</dbReference>
<dbReference type="SMART" id="SM00433">
    <property type="entry name" value="TOP2c"/>
    <property type="match status" value="1"/>
</dbReference>
<dbReference type="Gene3D" id="3.30.1360.40">
    <property type="match status" value="1"/>
</dbReference>
<dbReference type="InterPro" id="IPR013760">
    <property type="entry name" value="Topo_IIA-like_dom_sf"/>
</dbReference>
<evidence type="ECO:0000256" key="3">
    <source>
        <dbReference type="ARBA" id="ARBA00001946"/>
    </source>
</evidence>
<dbReference type="SUPFAM" id="SSF56719">
    <property type="entry name" value="Type II DNA topoisomerase"/>
    <property type="match status" value="1"/>
</dbReference>
<dbReference type="GO" id="GO:0006265">
    <property type="term" value="P:DNA topological change"/>
    <property type="evidence" value="ECO:0007669"/>
    <property type="project" value="UniProtKB-UniRule"/>
</dbReference>
<dbReference type="CDD" id="cd03365">
    <property type="entry name" value="TOPRIM_TopoIIA"/>
    <property type="match status" value="1"/>
</dbReference>
<comment type="subunit">
    <text evidence="13">Homodimer.</text>
</comment>
<dbReference type="InterPro" id="IPR001154">
    <property type="entry name" value="TopoII_euk"/>
</dbReference>
<evidence type="ECO:0000256" key="14">
    <source>
        <dbReference type="SAM" id="MobiDB-lite"/>
    </source>
</evidence>
<dbReference type="FunFam" id="3.40.50.670:FF:000001">
    <property type="entry name" value="DNA topoisomerase 2"/>
    <property type="match status" value="1"/>
</dbReference>
<evidence type="ECO:0000259" key="16">
    <source>
        <dbReference type="PROSITE" id="PS52040"/>
    </source>
</evidence>
<keyword evidence="8" id="KW-0460">Magnesium</keyword>
<dbReference type="FunFam" id="3.30.230.10:FF:000008">
    <property type="entry name" value="DNA topoisomerase 2"/>
    <property type="match status" value="1"/>
</dbReference>
<evidence type="ECO:0000256" key="9">
    <source>
        <dbReference type="ARBA" id="ARBA00023029"/>
    </source>
</evidence>
<feature type="active site" description="O-(5'-phospho-DNA)-tyrosine intermediate" evidence="12">
    <location>
        <position position="617"/>
    </location>
</feature>
<dbReference type="GO" id="GO:0003918">
    <property type="term" value="F:DNA topoisomerase type II (double strand cut, ATP-hydrolyzing) activity"/>
    <property type="evidence" value="ECO:0007669"/>
    <property type="project" value="UniProtKB-UniRule"/>
</dbReference>
<reference evidence="17 18" key="1">
    <citation type="submission" date="2014-04" db="EMBL/GenBank/DDBJ databases">
        <title>A new species of microsporidia sheds light on the evolution of extreme parasitism.</title>
        <authorList>
            <person name="Haag K.L."/>
            <person name="James T.Y."/>
            <person name="Larsson R."/>
            <person name="Schaer T.M."/>
            <person name="Refardt D."/>
            <person name="Pombert J.-F."/>
            <person name="Ebert D."/>
        </authorList>
    </citation>
    <scope>NUCLEOTIDE SEQUENCE [LARGE SCALE GENOMIC DNA]</scope>
    <source>
        <strain evidence="17 18">UGP3</strain>
        <tissue evidence="17">Spores</tissue>
    </source>
</reference>
<dbReference type="InterPro" id="IPR013758">
    <property type="entry name" value="Topo_IIA_A/C_ab"/>
</dbReference>
<keyword evidence="6 13" id="KW-0547">Nucleotide-binding</keyword>
<evidence type="ECO:0000256" key="2">
    <source>
        <dbReference type="ARBA" id="ARBA00001913"/>
    </source>
</evidence>
<dbReference type="PRINTS" id="PR01158">
    <property type="entry name" value="TOPISMRASEII"/>
</dbReference>